<feature type="transmembrane region" description="Helical" evidence="5">
    <location>
        <begin position="364"/>
        <end position="383"/>
    </location>
</feature>
<dbReference type="PANTHER" id="PTHR31102:SF1">
    <property type="entry name" value="CATION_H+ EXCHANGER DOMAIN-CONTAINING PROTEIN"/>
    <property type="match status" value="1"/>
</dbReference>
<feature type="transmembrane region" description="Helical" evidence="5">
    <location>
        <begin position="240"/>
        <end position="257"/>
    </location>
</feature>
<evidence type="ECO:0000256" key="3">
    <source>
        <dbReference type="ARBA" id="ARBA00022989"/>
    </source>
</evidence>
<dbReference type="InterPro" id="IPR038770">
    <property type="entry name" value="Na+/solute_symporter_sf"/>
</dbReference>
<proteinExistence type="predicted"/>
<feature type="transmembrane region" description="Helical" evidence="5">
    <location>
        <begin position="112"/>
        <end position="131"/>
    </location>
</feature>
<feature type="transmembrane region" description="Helical" evidence="5">
    <location>
        <begin position="152"/>
        <end position="175"/>
    </location>
</feature>
<accession>A0A1U7NK16</accession>
<name>A0A1U7NK16_9FIRM</name>
<dbReference type="GO" id="GO:0015297">
    <property type="term" value="F:antiporter activity"/>
    <property type="evidence" value="ECO:0007669"/>
    <property type="project" value="InterPro"/>
</dbReference>
<dbReference type="STRING" id="1862672.BO225_10685"/>
<dbReference type="Proteomes" id="UP000186705">
    <property type="component" value="Unassembled WGS sequence"/>
</dbReference>
<dbReference type="InterPro" id="IPR051843">
    <property type="entry name" value="CPA1_transporter"/>
</dbReference>
<evidence type="ECO:0000259" key="6">
    <source>
        <dbReference type="Pfam" id="PF00999"/>
    </source>
</evidence>
<reference evidence="7 8" key="1">
    <citation type="submission" date="2016-11" db="EMBL/GenBank/DDBJ databases">
        <title>Description of two novel members of the family Erysipelotrichaceae: Ileibacterium lipovorans gen. nov., sp. nov. and Dubosiella newyorkensis, gen. nov., sp. nov.</title>
        <authorList>
            <person name="Cox L.M."/>
            <person name="Sohn J."/>
            <person name="Tyrrell K.L."/>
            <person name="Citron D.M."/>
            <person name="Lawson P.A."/>
            <person name="Patel N.B."/>
            <person name="Iizumi T."/>
            <person name="Perez-Perez G.I."/>
            <person name="Goldstein E.J."/>
            <person name="Blaser M.J."/>
        </authorList>
    </citation>
    <scope>NUCLEOTIDE SEQUENCE [LARGE SCALE GENOMIC DNA]</scope>
    <source>
        <strain evidence="7 8">NYU-BL-A4</strain>
    </source>
</reference>
<dbReference type="InterPro" id="IPR006153">
    <property type="entry name" value="Cation/H_exchanger_TM"/>
</dbReference>
<dbReference type="Pfam" id="PF00999">
    <property type="entry name" value="Na_H_Exchanger"/>
    <property type="match status" value="1"/>
</dbReference>
<feature type="domain" description="Cation/H+ exchanger transmembrane" evidence="6">
    <location>
        <begin position="12"/>
        <end position="378"/>
    </location>
</feature>
<evidence type="ECO:0000256" key="1">
    <source>
        <dbReference type="ARBA" id="ARBA00004141"/>
    </source>
</evidence>
<dbReference type="GeneID" id="78276403"/>
<keyword evidence="8" id="KW-1185">Reference proteome</keyword>
<keyword evidence="3 5" id="KW-1133">Transmembrane helix</keyword>
<feature type="transmembrane region" description="Helical" evidence="5">
    <location>
        <begin position="334"/>
        <end position="358"/>
    </location>
</feature>
<feature type="transmembrane region" description="Helical" evidence="5">
    <location>
        <begin position="85"/>
        <end position="106"/>
    </location>
</feature>
<dbReference type="Gene3D" id="1.20.1530.20">
    <property type="match status" value="1"/>
</dbReference>
<dbReference type="OrthoDB" id="9790604at2"/>
<dbReference type="PANTHER" id="PTHR31102">
    <property type="match status" value="1"/>
</dbReference>
<comment type="caution">
    <text evidence="7">The sequence shown here is derived from an EMBL/GenBank/DDBJ whole genome shotgun (WGS) entry which is preliminary data.</text>
</comment>
<feature type="transmembrane region" description="Helical" evidence="5">
    <location>
        <begin position="29"/>
        <end position="53"/>
    </location>
</feature>
<feature type="transmembrane region" description="Helical" evidence="5">
    <location>
        <begin position="273"/>
        <end position="293"/>
    </location>
</feature>
<dbReference type="AlphaFoldDB" id="A0A1U7NK16"/>
<protein>
    <submittedName>
        <fullName evidence="7">Potassium transporter</fullName>
    </submittedName>
</protein>
<dbReference type="GO" id="GO:0016020">
    <property type="term" value="C:membrane"/>
    <property type="evidence" value="ECO:0007669"/>
    <property type="project" value="UniProtKB-SubCell"/>
</dbReference>
<gene>
    <name evidence="7" type="ORF">BO225_10685</name>
</gene>
<evidence type="ECO:0000256" key="4">
    <source>
        <dbReference type="ARBA" id="ARBA00023136"/>
    </source>
</evidence>
<dbReference type="RefSeq" id="WP_076342233.1">
    <property type="nucleotide sequence ID" value="NZ_CAPDDE010000012.1"/>
</dbReference>
<comment type="subcellular location">
    <subcellularLocation>
        <location evidence="1">Membrane</location>
        <topology evidence="1">Multi-pass membrane protein</topology>
    </subcellularLocation>
</comment>
<organism evidence="7 8">
    <name type="scientific">Dubosiella newyorkensis</name>
    <dbReference type="NCBI Taxonomy" id="1862672"/>
    <lineage>
        <taxon>Bacteria</taxon>
        <taxon>Bacillati</taxon>
        <taxon>Bacillota</taxon>
        <taxon>Erysipelotrichia</taxon>
        <taxon>Erysipelotrichales</taxon>
        <taxon>Erysipelotrichaceae</taxon>
        <taxon>Dubosiella</taxon>
    </lineage>
</organism>
<feature type="transmembrane region" description="Helical" evidence="5">
    <location>
        <begin position="187"/>
        <end position="208"/>
    </location>
</feature>
<evidence type="ECO:0000256" key="2">
    <source>
        <dbReference type="ARBA" id="ARBA00022692"/>
    </source>
</evidence>
<keyword evidence="2 5" id="KW-0812">Transmembrane</keyword>
<dbReference type="EMBL" id="MPKA01000113">
    <property type="protein sequence ID" value="OLU44344.1"/>
    <property type="molecule type" value="Genomic_DNA"/>
</dbReference>
<sequence>MFVLSLAIVLLLGALGGWCAQKIGLPRIVGMLLVGIGIGPACLNLLDASFLAVSADIRQIALIIILLKAGLNLDFSDVKKVGVSAMLLSFVPATFEIIAYTIFAHFLLKLSFFEAMLMGTVLAAVSPAVVVPKMVSLIEEKYGTKQCVPQMIMAGASCDDIFVLVLFGICLSVVQSGKIGWTSLLDLPLSIGSGVLLGLLFGIFFLFVQRKEKTMAYSLQMVLALALGFLAMGVETLLKPVMAMSGLLAVMSMAMWIRKKEEKKAALLSKQATSLWSAAEILLFVLVGAAVQIEYIAQVGWMSVVVIVLSLCVRCVGVWIALLPSKLSKKEKQFCLFAYLPKATVQAAIGAVPLTMGLACGKSVLAVAVLGILITAPLGAIAMELTYKKLLIKEE</sequence>
<evidence type="ECO:0000313" key="8">
    <source>
        <dbReference type="Proteomes" id="UP000186705"/>
    </source>
</evidence>
<feature type="transmembrane region" description="Helical" evidence="5">
    <location>
        <begin position="299"/>
        <end position="322"/>
    </location>
</feature>
<evidence type="ECO:0000256" key="5">
    <source>
        <dbReference type="SAM" id="Phobius"/>
    </source>
</evidence>
<keyword evidence="4 5" id="KW-0472">Membrane</keyword>
<dbReference type="GO" id="GO:1902600">
    <property type="term" value="P:proton transmembrane transport"/>
    <property type="evidence" value="ECO:0007669"/>
    <property type="project" value="InterPro"/>
</dbReference>
<feature type="transmembrane region" description="Helical" evidence="5">
    <location>
        <begin position="215"/>
        <end position="234"/>
    </location>
</feature>
<evidence type="ECO:0000313" key="7">
    <source>
        <dbReference type="EMBL" id="OLU44344.1"/>
    </source>
</evidence>